<keyword evidence="2" id="KW-0472">Membrane</keyword>
<sequence length="378" mass="38700">MRTGTPDLDDAEQLLSADVEGLLRGVALAGAQVRSIAEAAREGVLAPLQDLRPRSVVIVYSGGGVAARAAALIVATVSARIDVPVVTVPALPGWIGPLDVVIVAGDDAGDMALSDAAARATRRRAEVVVAAPIAGPLRDALGGNGIDLSPRVDVEPRLRFVGFVAAILAVFTALSGVRFGGVPPVLDEIADALDEEASSGHPDRESFHNRAKMLALRVQDRPTVWTGDTPAGVVLAGHASSTFLSLAGIVCAAADLADAARMAAVVAARTPGGSAADSIFYDPEIDGPAAQAPPRSMVITTATREWYTRQRVAGLGDVDLVIGADADSPAAPADREGPARPMAGEDVADSPGDLPAHLVTVLRVELAAVYLRLVGNAE</sequence>
<keyword evidence="2" id="KW-0812">Transmembrane</keyword>
<dbReference type="STRING" id="526226.Gbro_3298"/>
<dbReference type="GO" id="GO:0097367">
    <property type="term" value="F:carbohydrate derivative binding"/>
    <property type="evidence" value="ECO:0007669"/>
    <property type="project" value="InterPro"/>
</dbReference>
<dbReference type="EMBL" id="CP001802">
    <property type="protein sequence ID" value="ACY22502.1"/>
    <property type="molecule type" value="Genomic_DNA"/>
</dbReference>
<name>D0LD09_GORB4</name>
<organism evidence="3 4">
    <name type="scientific">Gordonia bronchialis (strain ATCC 25592 / DSM 43247 / BCRC 13721 / JCM 3198 / KCTC 3076 / NBRC 16047 / NCTC 10667)</name>
    <name type="common">Rhodococcus bronchialis</name>
    <dbReference type="NCBI Taxonomy" id="526226"/>
    <lineage>
        <taxon>Bacteria</taxon>
        <taxon>Bacillati</taxon>
        <taxon>Actinomycetota</taxon>
        <taxon>Actinomycetes</taxon>
        <taxon>Mycobacteriales</taxon>
        <taxon>Gordoniaceae</taxon>
        <taxon>Gordonia</taxon>
    </lineage>
</organism>
<dbReference type="Proteomes" id="UP000001219">
    <property type="component" value="Chromosome"/>
</dbReference>
<dbReference type="OrthoDB" id="4772742at2"/>
<keyword evidence="4" id="KW-1185">Reference proteome</keyword>
<accession>D0LD09</accession>
<dbReference type="InterPro" id="IPR046348">
    <property type="entry name" value="SIS_dom_sf"/>
</dbReference>
<dbReference type="SUPFAM" id="SSF53697">
    <property type="entry name" value="SIS domain"/>
    <property type="match status" value="1"/>
</dbReference>
<feature type="transmembrane region" description="Helical" evidence="2">
    <location>
        <begin position="158"/>
        <end position="177"/>
    </location>
</feature>
<reference evidence="4" key="1">
    <citation type="submission" date="2009-10" db="EMBL/GenBank/DDBJ databases">
        <title>The complete chromosome of Gordonia bronchialis DSM 43247.</title>
        <authorList>
            <consortium name="US DOE Joint Genome Institute (JGI-PGF)"/>
            <person name="Lucas S."/>
            <person name="Copeland A."/>
            <person name="Lapidus A."/>
            <person name="Glavina del Rio T."/>
            <person name="Dalin E."/>
            <person name="Tice H."/>
            <person name="Bruce D."/>
            <person name="Goodwin L."/>
            <person name="Pitluck S."/>
            <person name="Kyrpides N."/>
            <person name="Mavromatis K."/>
            <person name="Ivanova N."/>
            <person name="Ovchinnikova G."/>
            <person name="Saunders E."/>
            <person name="Brettin T."/>
            <person name="Detter J.C."/>
            <person name="Han C."/>
            <person name="Larimer F."/>
            <person name="Land M."/>
            <person name="Hauser L."/>
            <person name="Markowitz V."/>
            <person name="Cheng J.-F."/>
            <person name="Hugenholtz P."/>
            <person name="Woyke T."/>
            <person name="Wu D."/>
            <person name="Jando M."/>
            <person name="Schneider S."/>
            <person name="Goeker M."/>
            <person name="Klenk H.-P."/>
            <person name="Eisen J.A."/>
        </authorList>
    </citation>
    <scope>NUCLEOTIDE SEQUENCE [LARGE SCALE GENOMIC DNA]</scope>
    <source>
        <strain evidence="4">ATCC 25592 / DSM 43247 / BCRC 13721 / JCM 3198 / KCTC 3076 / NBRC 16047 / NCTC 10667</strain>
    </source>
</reference>
<dbReference type="eggNOG" id="COG2222">
    <property type="taxonomic scope" value="Bacteria"/>
</dbReference>
<dbReference type="KEGG" id="gbr:Gbro_3298"/>
<gene>
    <name evidence="3" type="ordered locus">Gbro_3298</name>
</gene>
<evidence type="ECO:0000256" key="1">
    <source>
        <dbReference type="SAM" id="MobiDB-lite"/>
    </source>
</evidence>
<keyword evidence="2" id="KW-1133">Transmembrane helix</keyword>
<dbReference type="RefSeq" id="WP_012835018.1">
    <property type="nucleotide sequence ID" value="NC_013441.1"/>
</dbReference>
<reference evidence="3 4" key="2">
    <citation type="journal article" date="2010" name="Stand. Genomic Sci.">
        <title>Complete genome sequence of Gordonia bronchialis type strain (3410).</title>
        <authorList>
            <person name="Ivanova N."/>
            <person name="Sikorski J."/>
            <person name="Jando M."/>
            <person name="Lapidus A."/>
            <person name="Nolan M."/>
            <person name="Lucas S."/>
            <person name="Del Rio T.G."/>
            <person name="Tice H."/>
            <person name="Copeland A."/>
            <person name="Cheng J.F."/>
            <person name="Chen F."/>
            <person name="Bruce D."/>
            <person name="Goodwin L."/>
            <person name="Pitluck S."/>
            <person name="Mavromatis K."/>
            <person name="Ovchinnikova G."/>
            <person name="Pati A."/>
            <person name="Chen A."/>
            <person name="Palaniappan K."/>
            <person name="Land M."/>
            <person name="Hauser L."/>
            <person name="Chang Y.J."/>
            <person name="Jeffries C.D."/>
            <person name="Chain P."/>
            <person name="Saunders E."/>
            <person name="Han C."/>
            <person name="Detter J.C."/>
            <person name="Brettin T."/>
            <person name="Rohde M."/>
            <person name="Goker M."/>
            <person name="Bristow J."/>
            <person name="Eisen J.A."/>
            <person name="Markowitz V."/>
            <person name="Hugenholtz P."/>
            <person name="Klenk H.P."/>
            <person name="Kyrpides N.C."/>
        </authorList>
    </citation>
    <scope>NUCLEOTIDE SEQUENCE [LARGE SCALE GENOMIC DNA]</scope>
    <source>
        <strain evidence="4">ATCC 25592 / DSM 43247 / BCRC 13721 / JCM 3198 / KCTC 3076 / NBRC 16047 / NCTC 10667</strain>
    </source>
</reference>
<dbReference type="AlphaFoldDB" id="D0LD09"/>
<proteinExistence type="predicted"/>
<dbReference type="GO" id="GO:1901135">
    <property type="term" value="P:carbohydrate derivative metabolic process"/>
    <property type="evidence" value="ECO:0007669"/>
    <property type="project" value="InterPro"/>
</dbReference>
<evidence type="ECO:0000256" key="2">
    <source>
        <dbReference type="SAM" id="Phobius"/>
    </source>
</evidence>
<feature type="region of interest" description="Disordered" evidence="1">
    <location>
        <begin position="327"/>
        <end position="349"/>
    </location>
</feature>
<dbReference type="HOGENOM" id="CLU_059687_1_0_11"/>
<evidence type="ECO:0000313" key="3">
    <source>
        <dbReference type="EMBL" id="ACY22502.1"/>
    </source>
</evidence>
<protein>
    <recommendedName>
        <fullName evidence="5">TobH protein</fullName>
    </recommendedName>
</protein>
<evidence type="ECO:0000313" key="4">
    <source>
        <dbReference type="Proteomes" id="UP000001219"/>
    </source>
</evidence>
<evidence type="ECO:0008006" key="5">
    <source>
        <dbReference type="Google" id="ProtNLM"/>
    </source>
</evidence>